<dbReference type="KEGG" id="qsa:O6P43_015454"/>
<feature type="transmembrane region" description="Helical" evidence="1">
    <location>
        <begin position="109"/>
        <end position="129"/>
    </location>
</feature>
<keyword evidence="1" id="KW-0472">Membrane</keyword>
<evidence type="ECO:0000256" key="1">
    <source>
        <dbReference type="SAM" id="Phobius"/>
    </source>
</evidence>
<keyword evidence="3" id="KW-1185">Reference proteome</keyword>
<evidence type="ECO:0000313" key="2">
    <source>
        <dbReference type="EMBL" id="KAJ7965896.1"/>
    </source>
</evidence>
<evidence type="ECO:0000313" key="3">
    <source>
        <dbReference type="Proteomes" id="UP001163823"/>
    </source>
</evidence>
<dbReference type="EMBL" id="JARAOO010000006">
    <property type="protein sequence ID" value="KAJ7965896.1"/>
    <property type="molecule type" value="Genomic_DNA"/>
</dbReference>
<reference evidence="2" key="1">
    <citation type="journal article" date="2023" name="Science">
        <title>Elucidation of the pathway for biosynthesis of saponin adjuvants from the soapbark tree.</title>
        <authorList>
            <person name="Reed J."/>
            <person name="Orme A."/>
            <person name="El-Demerdash A."/>
            <person name="Owen C."/>
            <person name="Martin L.B.B."/>
            <person name="Misra R.C."/>
            <person name="Kikuchi S."/>
            <person name="Rejzek M."/>
            <person name="Martin A.C."/>
            <person name="Harkess A."/>
            <person name="Leebens-Mack J."/>
            <person name="Louveau T."/>
            <person name="Stephenson M.J."/>
            <person name="Osbourn A."/>
        </authorList>
    </citation>
    <scope>NUCLEOTIDE SEQUENCE</scope>
    <source>
        <strain evidence="2">S10</strain>
    </source>
</reference>
<dbReference type="AlphaFoldDB" id="A0AAD7LYU7"/>
<gene>
    <name evidence="2" type="ORF">O6P43_015454</name>
</gene>
<keyword evidence="1" id="KW-1133">Transmembrane helix</keyword>
<name>A0AAD7LYU7_QUISA</name>
<organism evidence="2 3">
    <name type="scientific">Quillaja saponaria</name>
    <name type="common">Soap bark tree</name>
    <dbReference type="NCBI Taxonomy" id="32244"/>
    <lineage>
        <taxon>Eukaryota</taxon>
        <taxon>Viridiplantae</taxon>
        <taxon>Streptophyta</taxon>
        <taxon>Embryophyta</taxon>
        <taxon>Tracheophyta</taxon>
        <taxon>Spermatophyta</taxon>
        <taxon>Magnoliopsida</taxon>
        <taxon>eudicotyledons</taxon>
        <taxon>Gunneridae</taxon>
        <taxon>Pentapetalae</taxon>
        <taxon>rosids</taxon>
        <taxon>fabids</taxon>
        <taxon>Fabales</taxon>
        <taxon>Quillajaceae</taxon>
        <taxon>Quillaja</taxon>
    </lineage>
</organism>
<accession>A0AAD7LYU7</accession>
<proteinExistence type="predicted"/>
<keyword evidence="1" id="KW-0812">Transmembrane</keyword>
<dbReference type="Proteomes" id="UP001163823">
    <property type="component" value="Chromosome 6"/>
</dbReference>
<sequence length="214" mass="24770">MSLTKRDRVAWLQACTEKVSPWKGLTQGIAALSYCRRRASYSLKDSKYPICRSKSLLRMTKGTIKADNTISNFLKELADEYRLANVALDLKHLWATQVHRRTETQNSDWVLLLHLNGTVLMMFGFYPYWNPPIVEHTRFRFVPARSNGTDTLPSSLSEFNSTGSTSPARIDQDFKKDFPFPGEDRIPDEFVEMRLTKVERSSYGLNLRIRMILR</sequence>
<protein>
    <submittedName>
        <fullName evidence="2">Uncharacterized protein</fullName>
    </submittedName>
</protein>
<comment type="caution">
    <text evidence="2">The sequence shown here is derived from an EMBL/GenBank/DDBJ whole genome shotgun (WGS) entry which is preliminary data.</text>
</comment>